<dbReference type="Proteomes" id="UP000198773">
    <property type="component" value="Unassembled WGS sequence"/>
</dbReference>
<accession>A0A1H3X1E6</accession>
<feature type="domain" description="Amidohydrolase-related" evidence="3">
    <location>
        <begin position="346"/>
        <end position="436"/>
    </location>
</feature>
<name>A0A1H3X1E6_ALKAM</name>
<gene>
    <name evidence="4" type="ORF">SAMN04488051_10156</name>
</gene>
<evidence type="ECO:0000259" key="3">
    <source>
        <dbReference type="Pfam" id="PF01979"/>
    </source>
</evidence>
<evidence type="ECO:0000313" key="4">
    <source>
        <dbReference type="EMBL" id="SDZ93070.1"/>
    </source>
</evidence>
<feature type="chain" id="PRO_5011639064" evidence="2">
    <location>
        <begin position="23"/>
        <end position="1044"/>
    </location>
</feature>
<reference evidence="4 5" key="1">
    <citation type="submission" date="2016-10" db="EMBL/GenBank/DDBJ databases">
        <authorList>
            <person name="de Groot N.N."/>
        </authorList>
    </citation>
    <scope>NUCLEOTIDE SEQUENCE [LARGE SCALE GENOMIC DNA]</scope>
    <source>
        <strain evidence="4 5">CGMCC 1.3430</strain>
    </source>
</reference>
<proteinExistence type="predicted"/>
<dbReference type="Pfam" id="PF01979">
    <property type="entry name" value="Amidohydro_1"/>
    <property type="match status" value="2"/>
</dbReference>
<feature type="domain" description="Amidohydrolase-related" evidence="3">
    <location>
        <begin position="870"/>
        <end position="950"/>
    </location>
</feature>
<dbReference type="OrthoDB" id="9766983at2"/>
<sequence length="1044" mass="114580">MTKQFPWVGMVAVALAAPVLYAAQTTPQLGIRDKTPNLVALTNATVTTEPGRTVPNATILIRNGVIESVRSGGSVPAGYQQHDLSGHYVYAGFIDPFTQYGVEQATAAGGFRFGEPPQYQNERKGGNASNAAIHAERRWADEFKPNAGQAKPLIEQGFTTVQAARHDGIFRGSAVVASLAEGLPNEVILKANGKQFMSFSKGSSTQSYPSSLMGSMALIRQTLSDANWYQSAYGKTDLRFHSQPIEYNAALAALATLPEQGVLFEASDEQSLLRAHQLLAEFGLERVALLGSGHEYSRLEQVKASNRTLVLPLSFPAAPDVHYVDAQLDVSLADLRHWERAPANPAAVAQAGVRFALTSHGLDKVADFWPNLRRAMQYGLTEQQALAALTTVPADLLGVASQLGKVQPGYRADLVVSRGNLFDDGAIVATWLRGQPVLHQAPGPDFSGSYSVQLAGQPAELTLTGRSGAYKGELKLADKSVKLEHLQQQGPQLQFSLALKELLERTEVIQFSGVLSDNQLTGYWLEANGQRNMVQASRQPSPAKEATEPTEPAPMISQLTYPNRAFGLAELPSRQNLHIRNATVWTAADAGVLTETDVIIRDGRIQRIGQGLATPRGYNVIDATGLHLTPGIIDEHSHIATAQGVNEGSHANTAEVRLGDVVNPDDINIYRGLAGGVTAVQLLHGSANPIGGQAQILSLRWGQDAEGMKFKDAPPSIKFALGENVKQSNWGAQFSSRYPQTRVGVETFIRDQFQAAKEYQAKWQAYERLSRRDRAQVAPPRRDYQLDTLVQILNGERHIHTHSYVASEILMLMELAEEMGFRIQTFTHILEGYKVASEMKAHGASVSSFADWWGFKMEVNDAIPTNTCLMHEQGLNVSVNSDDPGLLRRLNQEAAKSVMYCDMDEHEALKMVTINPAIQLKIADQVGSIETGKRADFVLWDGHPLSVYSQVQQTWIEGARYFDRASDIAKREQLEQERLQLIQKVLTAGESARQGSSGGYKDEDPIWHCDDHEDWLQIRFGHQRYHQHGHHGHHQGHHHAGANQ</sequence>
<dbReference type="EMBL" id="FNRM01000001">
    <property type="protein sequence ID" value="SDZ93070.1"/>
    <property type="molecule type" value="Genomic_DNA"/>
</dbReference>
<organism evidence="4 5">
    <name type="scientific">Alkalimonas amylolytica</name>
    <dbReference type="NCBI Taxonomy" id="152573"/>
    <lineage>
        <taxon>Bacteria</taxon>
        <taxon>Pseudomonadati</taxon>
        <taxon>Pseudomonadota</taxon>
        <taxon>Gammaproteobacteria</taxon>
        <taxon>Alkalimonas</taxon>
    </lineage>
</organism>
<dbReference type="AlphaFoldDB" id="A0A1H3X1E6"/>
<dbReference type="SUPFAM" id="SSF51338">
    <property type="entry name" value="Composite domain of metallo-dependent hydrolases"/>
    <property type="match status" value="2"/>
</dbReference>
<feature type="region of interest" description="Disordered" evidence="1">
    <location>
        <begin position="536"/>
        <end position="555"/>
    </location>
</feature>
<protein>
    <submittedName>
        <fullName evidence="4">Imidazolonepropionase</fullName>
    </submittedName>
</protein>
<dbReference type="STRING" id="152573.SAMN04488051_10156"/>
<keyword evidence="5" id="KW-1185">Reference proteome</keyword>
<dbReference type="PANTHER" id="PTHR43135">
    <property type="entry name" value="ALPHA-D-RIBOSE 1-METHYLPHOSPHONATE 5-TRIPHOSPHATE DIPHOSPHATASE"/>
    <property type="match status" value="1"/>
</dbReference>
<evidence type="ECO:0000256" key="1">
    <source>
        <dbReference type="SAM" id="MobiDB-lite"/>
    </source>
</evidence>
<evidence type="ECO:0000313" key="5">
    <source>
        <dbReference type="Proteomes" id="UP000198773"/>
    </source>
</evidence>
<dbReference type="PANTHER" id="PTHR43135:SF3">
    <property type="entry name" value="ALPHA-D-RIBOSE 1-METHYLPHOSPHONATE 5-TRIPHOSPHATE DIPHOSPHATASE"/>
    <property type="match status" value="1"/>
</dbReference>
<keyword evidence="2" id="KW-0732">Signal</keyword>
<dbReference type="Gene3D" id="3.20.20.140">
    <property type="entry name" value="Metal-dependent hydrolases"/>
    <property type="match status" value="2"/>
</dbReference>
<evidence type="ECO:0000256" key="2">
    <source>
        <dbReference type="SAM" id="SignalP"/>
    </source>
</evidence>
<dbReference type="InterPro" id="IPR032466">
    <property type="entry name" value="Metal_Hydrolase"/>
</dbReference>
<feature type="signal peptide" evidence="2">
    <location>
        <begin position="1"/>
        <end position="22"/>
    </location>
</feature>
<dbReference type="InterPro" id="IPR006680">
    <property type="entry name" value="Amidohydro-rel"/>
</dbReference>
<dbReference type="InterPro" id="IPR051781">
    <property type="entry name" value="Metallo-dep_Hydrolase"/>
</dbReference>
<dbReference type="GO" id="GO:0016810">
    <property type="term" value="F:hydrolase activity, acting on carbon-nitrogen (but not peptide) bonds"/>
    <property type="evidence" value="ECO:0007669"/>
    <property type="project" value="InterPro"/>
</dbReference>
<dbReference type="CDD" id="cd01309">
    <property type="entry name" value="Met_dep_hydrolase_C"/>
    <property type="match status" value="1"/>
</dbReference>
<dbReference type="InterPro" id="IPR011059">
    <property type="entry name" value="Metal-dep_hydrolase_composite"/>
</dbReference>
<dbReference type="SUPFAM" id="SSF51556">
    <property type="entry name" value="Metallo-dependent hydrolases"/>
    <property type="match status" value="2"/>
</dbReference>